<keyword evidence="3" id="KW-1185">Reference proteome</keyword>
<proteinExistence type="predicted"/>
<dbReference type="EMBL" id="KZ502797">
    <property type="protein sequence ID" value="PKU72871.1"/>
    <property type="molecule type" value="Genomic_DNA"/>
</dbReference>
<dbReference type="AlphaFoldDB" id="A0A2I0WB34"/>
<dbReference type="Proteomes" id="UP000233837">
    <property type="component" value="Unassembled WGS sequence"/>
</dbReference>
<reference evidence="2 3" key="1">
    <citation type="journal article" date="2016" name="Sci. Rep.">
        <title>The Dendrobium catenatum Lindl. genome sequence provides insights into polysaccharide synthase, floral development and adaptive evolution.</title>
        <authorList>
            <person name="Zhang G.Q."/>
            <person name="Xu Q."/>
            <person name="Bian C."/>
            <person name="Tsai W.C."/>
            <person name="Yeh C.M."/>
            <person name="Liu K.W."/>
            <person name="Yoshida K."/>
            <person name="Zhang L.S."/>
            <person name="Chang S.B."/>
            <person name="Chen F."/>
            <person name="Shi Y."/>
            <person name="Su Y.Y."/>
            <person name="Zhang Y.Q."/>
            <person name="Chen L.J."/>
            <person name="Yin Y."/>
            <person name="Lin M."/>
            <person name="Huang H."/>
            <person name="Deng H."/>
            <person name="Wang Z.W."/>
            <person name="Zhu S.L."/>
            <person name="Zhao X."/>
            <person name="Deng C."/>
            <person name="Niu S.C."/>
            <person name="Huang J."/>
            <person name="Wang M."/>
            <person name="Liu G.H."/>
            <person name="Yang H.J."/>
            <person name="Xiao X.J."/>
            <person name="Hsiao Y.Y."/>
            <person name="Wu W.L."/>
            <person name="Chen Y.Y."/>
            <person name="Mitsuda N."/>
            <person name="Ohme-Takagi M."/>
            <person name="Luo Y.B."/>
            <person name="Van de Peer Y."/>
            <person name="Liu Z.J."/>
        </authorList>
    </citation>
    <scope>NUCLEOTIDE SEQUENCE [LARGE SCALE GENOMIC DNA]</scope>
    <source>
        <tissue evidence="2">The whole plant</tissue>
    </source>
</reference>
<keyword evidence="1" id="KW-0175">Coiled coil</keyword>
<evidence type="ECO:0000256" key="1">
    <source>
        <dbReference type="SAM" id="Coils"/>
    </source>
</evidence>
<evidence type="ECO:0000313" key="3">
    <source>
        <dbReference type="Proteomes" id="UP000233837"/>
    </source>
</evidence>
<accession>A0A2I0WB34</accession>
<gene>
    <name evidence="2" type="ORF">MA16_Dca016616</name>
</gene>
<dbReference type="PANTHER" id="PTHR34190">
    <property type="entry name" value="EXPRESSED PROTEIN"/>
    <property type="match status" value="1"/>
</dbReference>
<evidence type="ECO:0000313" key="2">
    <source>
        <dbReference type="EMBL" id="PKU72871.1"/>
    </source>
</evidence>
<dbReference type="PANTHER" id="PTHR34190:SF9">
    <property type="entry name" value="BZIP DOMAIN-CONTAINING PROTEIN"/>
    <property type="match status" value="1"/>
</dbReference>
<sequence>MAYRIRNHEKSTYRAVASFPSVESLLGRLNHIDVRLRQLEEKVRPQESCFSGDLRARNKPQTSTMEDAHVKHTLMDRLRLLETKIRQLSNELHKGSDTSYRVISSPAEKLMLKISSNSSRRMVRGKPWRSSAENVEKQMSKKVCCTAMLERALRWMRSSIFCTGDEHCCLNSSVSDDCEAEGIHAGCYH</sequence>
<name>A0A2I0WB34_9ASPA</name>
<dbReference type="OrthoDB" id="1225832at2759"/>
<reference evidence="2 3" key="2">
    <citation type="journal article" date="2017" name="Nature">
        <title>The Apostasia genome and the evolution of orchids.</title>
        <authorList>
            <person name="Zhang G.Q."/>
            <person name="Liu K.W."/>
            <person name="Li Z."/>
            <person name="Lohaus R."/>
            <person name="Hsiao Y.Y."/>
            <person name="Niu S.C."/>
            <person name="Wang J.Y."/>
            <person name="Lin Y.C."/>
            <person name="Xu Q."/>
            <person name="Chen L.J."/>
            <person name="Yoshida K."/>
            <person name="Fujiwara S."/>
            <person name="Wang Z.W."/>
            <person name="Zhang Y.Q."/>
            <person name="Mitsuda N."/>
            <person name="Wang M."/>
            <person name="Liu G.H."/>
            <person name="Pecoraro L."/>
            <person name="Huang H.X."/>
            <person name="Xiao X.J."/>
            <person name="Lin M."/>
            <person name="Wu X.Y."/>
            <person name="Wu W.L."/>
            <person name="Chen Y.Y."/>
            <person name="Chang S.B."/>
            <person name="Sakamoto S."/>
            <person name="Ohme-Takagi M."/>
            <person name="Yagi M."/>
            <person name="Zeng S.J."/>
            <person name="Shen C.Y."/>
            <person name="Yeh C.M."/>
            <person name="Luo Y.B."/>
            <person name="Tsai W.C."/>
            <person name="Van de Peer Y."/>
            <person name="Liu Z.J."/>
        </authorList>
    </citation>
    <scope>NUCLEOTIDE SEQUENCE [LARGE SCALE GENOMIC DNA]</scope>
    <source>
        <tissue evidence="2">The whole plant</tissue>
    </source>
</reference>
<feature type="coiled-coil region" evidence="1">
    <location>
        <begin position="71"/>
        <end position="98"/>
    </location>
</feature>
<protein>
    <submittedName>
        <fullName evidence="2">Uncharacterized protein</fullName>
    </submittedName>
</protein>
<organism evidence="2 3">
    <name type="scientific">Dendrobium catenatum</name>
    <dbReference type="NCBI Taxonomy" id="906689"/>
    <lineage>
        <taxon>Eukaryota</taxon>
        <taxon>Viridiplantae</taxon>
        <taxon>Streptophyta</taxon>
        <taxon>Embryophyta</taxon>
        <taxon>Tracheophyta</taxon>
        <taxon>Spermatophyta</taxon>
        <taxon>Magnoliopsida</taxon>
        <taxon>Liliopsida</taxon>
        <taxon>Asparagales</taxon>
        <taxon>Orchidaceae</taxon>
        <taxon>Epidendroideae</taxon>
        <taxon>Malaxideae</taxon>
        <taxon>Dendrobiinae</taxon>
        <taxon>Dendrobium</taxon>
    </lineage>
</organism>